<evidence type="ECO:0000313" key="4">
    <source>
        <dbReference type="Proteomes" id="UP000739538"/>
    </source>
</evidence>
<comment type="caution">
    <text evidence="3">The sequence shown here is derived from an EMBL/GenBank/DDBJ whole genome shotgun (WGS) entry which is preliminary data.</text>
</comment>
<dbReference type="Proteomes" id="UP000739538">
    <property type="component" value="Unassembled WGS sequence"/>
</dbReference>
<feature type="coiled-coil region" evidence="1">
    <location>
        <begin position="133"/>
        <end position="160"/>
    </location>
</feature>
<gene>
    <name evidence="3" type="ORF">KDA27_05965</name>
</gene>
<name>A0A956SCG0_UNCEI</name>
<feature type="signal peptide" evidence="2">
    <location>
        <begin position="1"/>
        <end position="34"/>
    </location>
</feature>
<evidence type="ECO:0008006" key="5">
    <source>
        <dbReference type="Google" id="ProtNLM"/>
    </source>
</evidence>
<evidence type="ECO:0000313" key="3">
    <source>
        <dbReference type="EMBL" id="MCA9755330.1"/>
    </source>
</evidence>
<keyword evidence="2" id="KW-0732">Signal</keyword>
<protein>
    <recommendedName>
        <fullName evidence="5">DUF4349 domain-containing protein</fullName>
    </recommendedName>
</protein>
<sequence>MDRIRSSSSGSPSPSRVTLLSCAVSLLCASAAFGEDAATIVPDAAPVKVEREKPDRTKKPSLLFLQENLDFLRSQIDGVYWSEEARAERAGAIDPTWIRYLELDHELDSATDQLDREAADLATDRLLESVGELAEVESRIQSLAALLDDHEARLTELHEDYVDDHVTSLVVLASGYPDWRLDGLRLRRDDGRETVVSLDRELESVLHQGGVIEIDHEFVEPREQVLELVIPASTDQEGMSVYLRLDPARDRLHFLQLDLSTFRLGEDTSAWKAETWSRPTSFGGMDWTW</sequence>
<accession>A0A956SCG0</accession>
<dbReference type="EMBL" id="JAGQHS010000020">
    <property type="protein sequence ID" value="MCA9755330.1"/>
    <property type="molecule type" value="Genomic_DNA"/>
</dbReference>
<organism evidence="3 4">
    <name type="scientific">Eiseniibacteriota bacterium</name>
    <dbReference type="NCBI Taxonomy" id="2212470"/>
    <lineage>
        <taxon>Bacteria</taxon>
        <taxon>Candidatus Eiseniibacteriota</taxon>
    </lineage>
</organism>
<reference evidence="3" key="1">
    <citation type="submission" date="2020-04" db="EMBL/GenBank/DDBJ databases">
        <authorList>
            <person name="Zhang T."/>
        </authorList>
    </citation>
    <scope>NUCLEOTIDE SEQUENCE</scope>
    <source>
        <strain evidence="3">HKST-UBA02</strain>
    </source>
</reference>
<dbReference type="AlphaFoldDB" id="A0A956SCG0"/>
<feature type="chain" id="PRO_5036684234" description="DUF4349 domain-containing protein" evidence="2">
    <location>
        <begin position="35"/>
        <end position="289"/>
    </location>
</feature>
<evidence type="ECO:0000256" key="1">
    <source>
        <dbReference type="SAM" id="Coils"/>
    </source>
</evidence>
<keyword evidence="1" id="KW-0175">Coiled coil</keyword>
<evidence type="ECO:0000256" key="2">
    <source>
        <dbReference type="SAM" id="SignalP"/>
    </source>
</evidence>
<proteinExistence type="predicted"/>
<reference evidence="3" key="2">
    <citation type="journal article" date="2021" name="Microbiome">
        <title>Successional dynamics and alternative stable states in a saline activated sludge microbial community over 9 years.</title>
        <authorList>
            <person name="Wang Y."/>
            <person name="Ye J."/>
            <person name="Ju F."/>
            <person name="Liu L."/>
            <person name="Boyd J.A."/>
            <person name="Deng Y."/>
            <person name="Parks D.H."/>
            <person name="Jiang X."/>
            <person name="Yin X."/>
            <person name="Woodcroft B.J."/>
            <person name="Tyson G.W."/>
            <person name="Hugenholtz P."/>
            <person name="Polz M.F."/>
            <person name="Zhang T."/>
        </authorList>
    </citation>
    <scope>NUCLEOTIDE SEQUENCE</scope>
    <source>
        <strain evidence="3">HKST-UBA02</strain>
    </source>
</reference>